<evidence type="ECO:0000256" key="1">
    <source>
        <dbReference type="ARBA" id="ARBA00022553"/>
    </source>
</evidence>
<reference evidence="4 6" key="1">
    <citation type="submission" date="2015-08" db="EMBL/GenBank/DDBJ databases">
        <title>Genomes of Isolates from Cabo Rojo, PR.</title>
        <authorList>
            <person name="Sanchez-Nieves R.L."/>
            <person name="Montalvo-Rodriguez R."/>
        </authorList>
    </citation>
    <scope>NUCLEOTIDE SEQUENCE [LARGE SCALE GENOMIC DNA]</scope>
    <source>
        <strain evidence="4 6">SL3</strain>
    </source>
</reference>
<dbReference type="Pfam" id="PF00072">
    <property type="entry name" value="Response_reg"/>
    <property type="match status" value="1"/>
</dbReference>
<dbReference type="PANTHER" id="PTHR44591">
    <property type="entry name" value="STRESS RESPONSE REGULATOR PROTEIN 1"/>
    <property type="match status" value="1"/>
</dbReference>
<dbReference type="GO" id="GO:0000160">
    <property type="term" value="P:phosphorelay signal transduction system"/>
    <property type="evidence" value="ECO:0007669"/>
    <property type="project" value="InterPro"/>
</dbReference>
<accession>A0A0N0BMZ5</accession>
<dbReference type="Proteomes" id="UP000610611">
    <property type="component" value="Unassembled WGS sequence"/>
</dbReference>
<evidence type="ECO:0000259" key="3">
    <source>
        <dbReference type="PROSITE" id="PS50110"/>
    </source>
</evidence>
<dbReference type="RefSeq" id="WP_053969188.1">
    <property type="nucleotide sequence ID" value="NZ_JAWJXX010000005.1"/>
</dbReference>
<feature type="domain" description="Response regulatory" evidence="3">
    <location>
        <begin position="8"/>
        <end position="117"/>
    </location>
</feature>
<dbReference type="PROSITE" id="PS50110">
    <property type="entry name" value="RESPONSE_REGULATORY"/>
    <property type="match status" value="1"/>
</dbReference>
<dbReference type="OrthoDB" id="86314at2157"/>
<evidence type="ECO:0000256" key="2">
    <source>
        <dbReference type="PROSITE-ProRule" id="PRU00169"/>
    </source>
</evidence>
<dbReference type="Pfam" id="PF08663">
    <property type="entry name" value="HalX"/>
    <property type="match status" value="1"/>
</dbReference>
<dbReference type="EMBL" id="WOWB01000001">
    <property type="protein sequence ID" value="NLV06409.1"/>
    <property type="molecule type" value="Genomic_DNA"/>
</dbReference>
<feature type="modified residue" description="4-aspartylphosphate" evidence="2">
    <location>
        <position position="55"/>
    </location>
</feature>
<dbReference type="EMBL" id="LIUF01000006">
    <property type="protein sequence ID" value="KOX91744.1"/>
    <property type="molecule type" value="Genomic_DNA"/>
</dbReference>
<sequence length="194" mass="21936">MSDSDLPVVLIVEDEPDVAETYKLWLQQEYEVRMAQNGDEGLEQLDADVDVVLLDRMMPGLSGDEVLERIRERNLGCRVAMVTAVEPDFDILEMGFDAYLSKPIRSEQLHETVDNLLDRSEYDSLLQEYYALVEKQATLEATKSSAELAESDQYDELTQKVAEMRDDLSDTLGGIEDDSDFIATLRGLSNDEDN</sequence>
<dbReference type="PATRIC" id="fig|1705562.3.peg.3722"/>
<evidence type="ECO:0000313" key="4">
    <source>
        <dbReference type="EMBL" id="KOX91744.1"/>
    </source>
</evidence>
<dbReference type="Gene3D" id="3.40.50.2300">
    <property type="match status" value="1"/>
</dbReference>
<gene>
    <name evidence="4" type="ORF">AMS69_16665</name>
    <name evidence="5" type="ORF">GOC83_09735</name>
</gene>
<dbReference type="InterPro" id="IPR011006">
    <property type="entry name" value="CheY-like_superfamily"/>
</dbReference>
<dbReference type="STRING" id="1705562.AMS69_16665"/>
<dbReference type="PANTHER" id="PTHR44591:SF3">
    <property type="entry name" value="RESPONSE REGULATORY DOMAIN-CONTAINING PROTEIN"/>
    <property type="match status" value="1"/>
</dbReference>
<name>A0A0N0BMZ5_9EURY</name>
<dbReference type="InterPro" id="IPR001789">
    <property type="entry name" value="Sig_transdc_resp-reg_receiver"/>
</dbReference>
<dbReference type="SUPFAM" id="SSF52172">
    <property type="entry name" value="CheY-like"/>
    <property type="match status" value="1"/>
</dbReference>
<dbReference type="InterPro" id="IPR050595">
    <property type="entry name" value="Bact_response_regulator"/>
</dbReference>
<evidence type="ECO:0000313" key="5">
    <source>
        <dbReference type="EMBL" id="NLV06409.1"/>
    </source>
</evidence>
<dbReference type="CDD" id="cd17574">
    <property type="entry name" value="REC_OmpR"/>
    <property type="match status" value="1"/>
</dbReference>
<protein>
    <submittedName>
        <fullName evidence="4">DNA-binding protein</fullName>
    </submittedName>
    <submittedName>
        <fullName evidence="5">Response regulator</fullName>
    </submittedName>
</protein>
<dbReference type="AlphaFoldDB" id="A0A0N0BMZ5"/>
<keyword evidence="4" id="KW-0238">DNA-binding</keyword>
<keyword evidence="1 2" id="KW-0597">Phosphoprotein</keyword>
<comment type="caution">
    <text evidence="4">The sequence shown here is derived from an EMBL/GenBank/DDBJ whole genome shotgun (WGS) entry which is preliminary data.</text>
</comment>
<evidence type="ECO:0000313" key="6">
    <source>
        <dbReference type="Proteomes" id="UP000037729"/>
    </source>
</evidence>
<dbReference type="SMART" id="SM00448">
    <property type="entry name" value="REC"/>
    <property type="match status" value="1"/>
</dbReference>
<proteinExistence type="predicted"/>
<dbReference type="Proteomes" id="UP000037729">
    <property type="component" value="Unassembled WGS sequence"/>
</dbReference>
<organism evidence="4 6">
    <name type="scientific">Haloarcula rubripromontorii</name>
    <dbReference type="NCBI Taxonomy" id="1705562"/>
    <lineage>
        <taxon>Archaea</taxon>
        <taxon>Methanobacteriati</taxon>
        <taxon>Methanobacteriota</taxon>
        <taxon>Stenosarchaea group</taxon>
        <taxon>Halobacteria</taxon>
        <taxon>Halobacteriales</taxon>
        <taxon>Haloarculaceae</taxon>
        <taxon>Haloarcula</taxon>
    </lineage>
</organism>
<keyword evidence="6" id="KW-1185">Reference proteome</keyword>
<dbReference type="InterPro" id="IPR013971">
    <property type="entry name" value="HalX_domain"/>
</dbReference>
<dbReference type="GO" id="GO:0003677">
    <property type="term" value="F:DNA binding"/>
    <property type="evidence" value="ECO:0007669"/>
    <property type="project" value="UniProtKB-KW"/>
</dbReference>
<reference evidence="5" key="2">
    <citation type="submission" date="2019-12" db="EMBL/GenBank/DDBJ databases">
        <title>The whole-genome sequencing of Haloarcula japonica strain pws8.</title>
        <authorList>
            <person name="Verma D.K."/>
            <person name="Gopal K."/>
            <person name="Prasad E.S."/>
        </authorList>
    </citation>
    <scope>NUCLEOTIDE SEQUENCE</scope>
    <source>
        <strain evidence="5">Pws8</strain>
    </source>
</reference>